<dbReference type="GO" id="GO:0008233">
    <property type="term" value="F:peptidase activity"/>
    <property type="evidence" value="ECO:0007669"/>
    <property type="project" value="UniProtKB-KW"/>
</dbReference>
<dbReference type="RefSeq" id="XP_033677848.1">
    <property type="nucleotide sequence ID" value="XM_033830151.1"/>
</dbReference>
<dbReference type="Pfam" id="PF13365">
    <property type="entry name" value="Trypsin_2"/>
    <property type="match status" value="1"/>
</dbReference>
<dbReference type="InterPro" id="IPR009003">
    <property type="entry name" value="Peptidase_S1_PA"/>
</dbReference>
<dbReference type="GO" id="GO:0006508">
    <property type="term" value="P:proteolysis"/>
    <property type="evidence" value="ECO:0007669"/>
    <property type="project" value="UniProtKB-KW"/>
</dbReference>
<proteinExistence type="predicted"/>
<dbReference type="GeneID" id="54583481"/>
<accession>A0A6A6HXB4</accession>
<dbReference type="Proteomes" id="UP000800094">
    <property type="component" value="Unassembled WGS sequence"/>
</dbReference>
<name>A0A6A6HXB4_9PLEO</name>
<keyword evidence="2" id="KW-0645">Protease</keyword>
<evidence type="ECO:0000313" key="3">
    <source>
        <dbReference type="Proteomes" id="UP000800094"/>
    </source>
</evidence>
<evidence type="ECO:0000256" key="1">
    <source>
        <dbReference type="SAM" id="MobiDB-lite"/>
    </source>
</evidence>
<dbReference type="OrthoDB" id="4217619at2759"/>
<dbReference type="SUPFAM" id="SSF50494">
    <property type="entry name" value="Trypsin-like serine proteases"/>
    <property type="match status" value="1"/>
</dbReference>
<dbReference type="Gene3D" id="2.40.10.10">
    <property type="entry name" value="Trypsin-like serine proteases"/>
    <property type="match status" value="2"/>
</dbReference>
<keyword evidence="3" id="KW-1185">Reference proteome</keyword>
<keyword evidence="2" id="KW-0378">Hydrolase</keyword>
<evidence type="ECO:0000313" key="2">
    <source>
        <dbReference type="EMBL" id="KAF2242844.1"/>
    </source>
</evidence>
<organism evidence="2 3">
    <name type="scientific">Trematosphaeria pertusa</name>
    <dbReference type="NCBI Taxonomy" id="390896"/>
    <lineage>
        <taxon>Eukaryota</taxon>
        <taxon>Fungi</taxon>
        <taxon>Dikarya</taxon>
        <taxon>Ascomycota</taxon>
        <taxon>Pezizomycotina</taxon>
        <taxon>Dothideomycetes</taxon>
        <taxon>Pleosporomycetidae</taxon>
        <taxon>Pleosporales</taxon>
        <taxon>Massarineae</taxon>
        <taxon>Trematosphaeriaceae</taxon>
        <taxon>Trematosphaeria</taxon>
    </lineage>
</organism>
<dbReference type="AlphaFoldDB" id="A0A6A6HXB4"/>
<protein>
    <submittedName>
        <fullName evidence="2">Trypsin-like serine protease</fullName>
    </submittedName>
</protein>
<dbReference type="InterPro" id="IPR043504">
    <property type="entry name" value="Peptidase_S1_PA_chymotrypsin"/>
</dbReference>
<feature type="region of interest" description="Disordered" evidence="1">
    <location>
        <begin position="1"/>
        <end position="35"/>
    </location>
</feature>
<sequence length="331" mass="35633">MYRSTRSQARQASLKGATTESSTPTAPVSHIVLKDPPTGSSDIDILPSTFTPKITGLSRKSTGLLKHKREKLRMHNNQLRRFIYEEAAVSGNANNAPALIRAVQSALVFAQEEAGSAVCISPSGLLLTCSHCVADDAATALDPTTPPHWLIFATGEVVKAVCVAWDPQRDLALLRVIAAEPPTLPQSQFLSHSHSNPKSMHQTLTFPHASLFPSSHPLQPSTPLLCIGHPGSEDLEVSKPGVATGYDVLHISSGAYRGLALGQDAQDNSEIGALMHDCWTYWGHSGAPLLERRTGELVGLHSSWDEETGMRRGVPGEAVRAFLGEYTEVRV</sequence>
<gene>
    <name evidence="2" type="ORF">BU26DRAFT_523847</name>
</gene>
<dbReference type="EMBL" id="ML987206">
    <property type="protein sequence ID" value="KAF2242844.1"/>
    <property type="molecule type" value="Genomic_DNA"/>
</dbReference>
<feature type="compositionally biased region" description="Polar residues" evidence="1">
    <location>
        <begin position="1"/>
        <end position="26"/>
    </location>
</feature>
<reference evidence="2" key="1">
    <citation type="journal article" date="2020" name="Stud. Mycol.">
        <title>101 Dothideomycetes genomes: a test case for predicting lifestyles and emergence of pathogens.</title>
        <authorList>
            <person name="Haridas S."/>
            <person name="Albert R."/>
            <person name="Binder M."/>
            <person name="Bloem J."/>
            <person name="Labutti K."/>
            <person name="Salamov A."/>
            <person name="Andreopoulos B."/>
            <person name="Baker S."/>
            <person name="Barry K."/>
            <person name="Bills G."/>
            <person name="Bluhm B."/>
            <person name="Cannon C."/>
            <person name="Castanera R."/>
            <person name="Culley D."/>
            <person name="Daum C."/>
            <person name="Ezra D."/>
            <person name="Gonzalez J."/>
            <person name="Henrissat B."/>
            <person name="Kuo A."/>
            <person name="Liang C."/>
            <person name="Lipzen A."/>
            <person name="Lutzoni F."/>
            <person name="Magnuson J."/>
            <person name="Mondo S."/>
            <person name="Nolan M."/>
            <person name="Ohm R."/>
            <person name="Pangilinan J."/>
            <person name="Park H.-J."/>
            <person name="Ramirez L."/>
            <person name="Alfaro M."/>
            <person name="Sun H."/>
            <person name="Tritt A."/>
            <person name="Yoshinaga Y."/>
            <person name="Zwiers L.-H."/>
            <person name="Turgeon B."/>
            <person name="Goodwin S."/>
            <person name="Spatafora J."/>
            <person name="Crous P."/>
            <person name="Grigoriev I."/>
        </authorList>
    </citation>
    <scope>NUCLEOTIDE SEQUENCE</scope>
    <source>
        <strain evidence="2">CBS 122368</strain>
    </source>
</reference>